<proteinExistence type="predicted"/>
<name>A0A1I1B296_9PSEU</name>
<dbReference type="AlphaFoldDB" id="A0A1I1B296"/>
<sequence>RDGDLVIVAIPRQPDASKLVTTWARGE</sequence>
<accession>A0A1I1B296</accession>
<evidence type="ECO:0000313" key="1">
    <source>
        <dbReference type="EMBL" id="SFB42653.1"/>
    </source>
</evidence>
<dbReference type="Proteomes" id="UP000243799">
    <property type="component" value="Unassembled WGS sequence"/>
</dbReference>
<feature type="non-terminal residue" evidence="1">
    <location>
        <position position="1"/>
    </location>
</feature>
<dbReference type="EMBL" id="FOKG01000011">
    <property type="protein sequence ID" value="SFB42653.1"/>
    <property type="molecule type" value="Genomic_DNA"/>
</dbReference>
<evidence type="ECO:0000313" key="2">
    <source>
        <dbReference type="Proteomes" id="UP000243799"/>
    </source>
</evidence>
<keyword evidence="2" id="KW-1185">Reference proteome</keyword>
<protein>
    <submittedName>
        <fullName evidence="1">Cell volume regulation protein A</fullName>
    </submittedName>
</protein>
<reference evidence="2" key="1">
    <citation type="submission" date="2016-10" db="EMBL/GenBank/DDBJ databases">
        <authorList>
            <person name="Varghese N."/>
            <person name="Submissions S."/>
        </authorList>
    </citation>
    <scope>NUCLEOTIDE SEQUENCE [LARGE SCALE GENOMIC DNA]</scope>
    <source>
        <strain evidence="2">CGMCC 4.3568</strain>
    </source>
</reference>
<organism evidence="1 2">
    <name type="scientific">Amycolatopsis marina</name>
    <dbReference type="NCBI Taxonomy" id="490629"/>
    <lineage>
        <taxon>Bacteria</taxon>
        <taxon>Bacillati</taxon>
        <taxon>Actinomycetota</taxon>
        <taxon>Actinomycetes</taxon>
        <taxon>Pseudonocardiales</taxon>
        <taxon>Pseudonocardiaceae</taxon>
        <taxon>Amycolatopsis</taxon>
    </lineage>
</organism>
<gene>
    <name evidence="1" type="ORF">SAMN05216266_1111</name>
</gene>